<name>A0ABT0PC40_9GAMM</name>
<keyword evidence="1" id="KW-1133">Transmembrane helix</keyword>
<sequence length="65" mass="7634">MNKETEQQTRLNPEDQQLVDDFISSGINKEERQPFHPWKLMMWLAVVIVIFGVLARVVGTLYLPY</sequence>
<dbReference type="RefSeq" id="WP_249697784.1">
    <property type="nucleotide sequence ID" value="NZ_JAMFLX010000003.1"/>
</dbReference>
<dbReference type="EMBL" id="JAMFLX010000003">
    <property type="protein sequence ID" value="MCL6268953.1"/>
    <property type="molecule type" value="Genomic_DNA"/>
</dbReference>
<keyword evidence="3" id="KW-1185">Reference proteome</keyword>
<evidence type="ECO:0000256" key="1">
    <source>
        <dbReference type="SAM" id="Phobius"/>
    </source>
</evidence>
<evidence type="ECO:0000313" key="3">
    <source>
        <dbReference type="Proteomes" id="UP001203338"/>
    </source>
</evidence>
<accession>A0ABT0PC40</accession>
<reference evidence="2 3" key="1">
    <citation type="submission" date="2022-05" db="EMBL/GenBank/DDBJ databases">
        <authorList>
            <person name="Park J.-S."/>
        </authorList>
    </citation>
    <scope>NUCLEOTIDE SEQUENCE [LARGE SCALE GENOMIC DNA]</scope>
    <source>
        <strain evidence="2 3">2012CJ34-2</strain>
    </source>
</reference>
<feature type="transmembrane region" description="Helical" evidence="1">
    <location>
        <begin position="40"/>
        <end position="63"/>
    </location>
</feature>
<protein>
    <submittedName>
        <fullName evidence="2">DUF3094 domain-containing protein</fullName>
    </submittedName>
</protein>
<proteinExistence type="predicted"/>
<dbReference type="InterPro" id="IPR021444">
    <property type="entry name" value="DUF3094"/>
</dbReference>
<keyword evidence="1" id="KW-0472">Membrane</keyword>
<keyword evidence="1" id="KW-0812">Transmembrane</keyword>
<dbReference type="Pfam" id="PF11293">
    <property type="entry name" value="DUF3094"/>
    <property type="match status" value="1"/>
</dbReference>
<organism evidence="2 3">
    <name type="scientific">Parendozoicomonas callyspongiae</name>
    <dbReference type="NCBI Taxonomy" id="2942213"/>
    <lineage>
        <taxon>Bacteria</taxon>
        <taxon>Pseudomonadati</taxon>
        <taxon>Pseudomonadota</taxon>
        <taxon>Gammaproteobacteria</taxon>
        <taxon>Oceanospirillales</taxon>
        <taxon>Endozoicomonadaceae</taxon>
        <taxon>Parendozoicomonas</taxon>
    </lineage>
</organism>
<comment type="caution">
    <text evidence="2">The sequence shown here is derived from an EMBL/GenBank/DDBJ whole genome shotgun (WGS) entry which is preliminary data.</text>
</comment>
<gene>
    <name evidence="2" type="ORF">M3P05_03205</name>
</gene>
<evidence type="ECO:0000313" key="2">
    <source>
        <dbReference type="EMBL" id="MCL6268953.1"/>
    </source>
</evidence>
<dbReference type="Proteomes" id="UP001203338">
    <property type="component" value="Unassembled WGS sequence"/>
</dbReference>